<gene>
    <name evidence="1" type="ORF">QQ008_24900</name>
</gene>
<reference evidence="1" key="1">
    <citation type="submission" date="2023-06" db="EMBL/GenBank/DDBJ databases">
        <title>Genomic of Parafulvivirga corallium.</title>
        <authorList>
            <person name="Wang G."/>
        </authorList>
    </citation>
    <scope>NUCLEOTIDE SEQUENCE</scope>
    <source>
        <strain evidence="1">BMA10</strain>
    </source>
</reference>
<dbReference type="PROSITE" id="PS51257">
    <property type="entry name" value="PROKAR_LIPOPROTEIN"/>
    <property type="match status" value="1"/>
</dbReference>
<sequence length="281" mass="31019">MKKSILIIVSILFFSSSCKKDENTTSTPISPGNDPNFTIVANKDSGFNSFNRKVEVFGIPIYAVAAVADDKLLHAANVMAQYLDNDENGTVDNQKILDAMIASKAFMVMWKNDSDLDNLNPPNGMEGQDLGNDETNPSWHANNQTGEFDAALEEVLHIITHAGLANAYPSIFGEGAGTTLTKAMDIARGGQFTTIPNPYPAEAWYTYDDTTCNYECMATEYIYWALTSILGAQENRLNEIQQEWDLNTAALVKSKDVAIHDLLTDPQYNLPTVLPDGTYRR</sequence>
<name>A0ABT8KV60_9BACT</name>
<evidence type="ECO:0000313" key="2">
    <source>
        <dbReference type="Proteomes" id="UP001172082"/>
    </source>
</evidence>
<protein>
    <submittedName>
        <fullName evidence="1">Uncharacterized protein</fullName>
    </submittedName>
</protein>
<organism evidence="1 2">
    <name type="scientific">Splendidivirga corallicola</name>
    <dbReference type="NCBI Taxonomy" id="3051826"/>
    <lineage>
        <taxon>Bacteria</taxon>
        <taxon>Pseudomonadati</taxon>
        <taxon>Bacteroidota</taxon>
        <taxon>Cytophagia</taxon>
        <taxon>Cytophagales</taxon>
        <taxon>Splendidivirgaceae</taxon>
        <taxon>Splendidivirga</taxon>
    </lineage>
</organism>
<accession>A0ABT8KV60</accession>
<evidence type="ECO:0000313" key="1">
    <source>
        <dbReference type="EMBL" id="MDN5204654.1"/>
    </source>
</evidence>
<dbReference type="Proteomes" id="UP001172082">
    <property type="component" value="Unassembled WGS sequence"/>
</dbReference>
<dbReference type="RefSeq" id="WP_346754678.1">
    <property type="nucleotide sequence ID" value="NZ_JAUJEA010000012.1"/>
</dbReference>
<keyword evidence="2" id="KW-1185">Reference proteome</keyword>
<proteinExistence type="predicted"/>
<dbReference type="EMBL" id="JAUJEA010000012">
    <property type="protein sequence ID" value="MDN5204654.1"/>
    <property type="molecule type" value="Genomic_DNA"/>
</dbReference>
<comment type="caution">
    <text evidence="1">The sequence shown here is derived from an EMBL/GenBank/DDBJ whole genome shotgun (WGS) entry which is preliminary data.</text>
</comment>